<feature type="signal peptide" evidence="1">
    <location>
        <begin position="1"/>
        <end position="23"/>
    </location>
</feature>
<gene>
    <name evidence="2" type="ORF">CINCED_3A024511</name>
</gene>
<sequence>MISKLVISFTIILVVGHYTGTDCAEIDNGHVIQQHKNYINYDLFKFPEFKIESFGLYNRQCFLASMMYLTKGLFASTHDHVKKANVEMIMDIILRIFRSSAGQTFLIHLDAMNNMVPMFNKIRYWLVTFNILHAKEMQNQATHLINVGLLNGVWYTDKELTLLDAYRNSESKLINTAVQQCKSTMQFLALPSLQVEDHLEDLFKIDTNYLPDIHARSMAINQGIVIFLMTPDEYKNTFHTTTKSKEEQYYEVLGIVQSAVENIFDGILNVLYSRNIFACDFLGTVELPLRPKIQIELLLLLQDIFPSVVEIAQEIFLLQQTKLSQANSQDNFNFNTYMNFSRKFKYKWTKILDQDGNTVSQTNDAQTLTPDTPVNTFNKIDPDNEYPLQSNGRLIKNGVVSPSLMLFYGVFNKSWDDDIQNETNTNHNKIFLFELKAWIVLMKHSLQFMPTELQEKRREIKPEHLNNVDIWQQLNADSTFMDNFNSHST</sequence>
<dbReference type="AlphaFoldDB" id="A0A5E4LZI2"/>
<reference evidence="2 3" key="1">
    <citation type="submission" date="2019-08" db="EMBL/GenBank/DDBJ databases">
        <authorList>
            <person name="Alioto T."/>
            <person name="Alioto T."/>
            <person name="Gomez Garrido J."/>
        </authorList>
    </citation>
    <scope>NUCLEOTIDE SEQUENCE [LARGE SCALE GENOMIC DNA]</scope>
</reference>
<proteinExistence type="predicted"/>
<accession>A0A5E4LZI2</accession>
<dbReference type="Proteomes" id="UP000325440">
    <property type="component" value="Unassembled WGS sequence"/>
</dbReference>
<protein>
    <submittedName>
        <fullName evidence="2">Uncharacterized protein</fullName>
    </submittedName>
</protein>
<evidence type="ECO:0000313" key="3">
    <source>
        <dbReference type="Proteomes" id="UP000325440"/>
    </source>
</evidence>
<name>A0A5E4LZI2_9HEMI</name>
<keyword evidence="3" id="KW-1185">Reference proteome</keyword>
<dbReference type="EMBL" id="CABPRJ010000010">
    <property type="protein sequence ID" value="VVC25232.1"/>
    <property type="molecule type" value="Genomic_DNA"/>
</dbReference>
<evidence type="ECO:0000256" key="1">
    <source>
        <dbReference type="SAM" id="SignalP"/>
    </source>
</evidence>
<feature type="chain" id="PRO_5022735180" evidence="1">
    <location>
        <begin position="24"/>
        <end position="489"/>
    </location>
</feature>
<evidence type="ECO:0000313" key="2">
    <source>
        <dbReference type="EMBL" id="VVC25232.1"/>
    </source>
</evidence>
<organism evidence="2 3">
    <name type="scientific">Cinara cedri</name>
    <dbReference type="NCBI Taxonomy" id="506608"/>
    <lineage>
        <taxon>Eukaryota</taxon>
        <taxon>Metazoa</taxon>
        <taxon>Ecdysozoa</taxon>
        <taxon>Arthropoda</taxon>
        <taxon>Hexapoda</taxon>
        <taxon>Insecta</taxon>
        <taxon>Pterygota</taxon>
        <taxon>Neoptera</taxon>
        <taxon>Paraneoptera</taxon>
        <taxon>Hemiptera</taxon>
        <taxon>Sternorrhyncha</taxon>
        <taxon>Aphidomorpha</taxon>
        <taxon>Aphidoidea</taxon>
        <taxon>Aphididae</taxon>
        <taxon>Lachninae</taxon>
        <taxon>Cinara</taxon>
    </lineage>
</organism>
<keyword evidence="1" id="KW-0732">Signal</keyword>